<evidence type="ECO:0000313" key="1">
    <source>
        <dbReference type="EMBL" id="CAG8627207.1"/>
    </source>
</evidence>
<name>A0ABN7ULM3_GIGMA</name>
<accession>A0ABN7ULM3</accession>
<organism evidence="1 2">
    <name type="scientific">Gigaspora margarita</name>
    <dbReference type="NCBI Taxonomy" id="4874"/>
    <lineage>
        <taxon>Eukaryota</taxon>
        <taxon>Fungi</taxon>
        <taxon>Fungi incertae sedis</taxon>
        <taxon>Mucoromycota</taxon>
        <taxon>Glomeromycotina</taxon>
        <taxon>Glomeromycetes</taxon>
        <taxon>Diversisporales</taxon>
        <taxon>Gigasporaceae</taxon>
        <taxon>Gigaspora</taxon>
    </lineage>
</organism>
<keyword evidence="2" id="KW-1185">Reference proteome</keyword>
<protein>
    <submittedName>
        <fullName evidence="1">35683_t:CDS:1</fullName>
    </submittedName>
</protein>
<reference evidence="1 2" key="1">
    <citation type="submission" date="2021-06" db="EMBL/GenBank/DDBJ databases">
        <authorList>
            <person name="Kallberg Y."/>
            <person name="Tangrot J."/>
            <person name="Rosling A."/>
        </authorList>
    </citation>
    <scope>NUCLEOTIDE SEQUENCE [LARGE SCALE GENOMIC DNA]</scope>
    <source>
        <strain evidence="1 2">120-4 pot B 10/14</strain>
    </source>
</reference>
<evidence type="ECO:0000313" key="2">
    <source>
        <dbReference type="Proteomes" id="UP000789901"/>
    </source>
</evidence>
<dbReference type="EMBL" id="CAJVQB010004114">
    <property type="protein sequence ID" value="CAG8627207.1"/>
    <property type="molecule type" value="Genomic_DNA"/>
</dbReference>
<feature type="non-terminal residue" evidence="1">
    <location>
        <position position="1"/>
    </location>
</feature>
<comment type="caution">
    <text evidence="1">The sequence shown here is derived from an EMBL/GenBank/DDBJ whole genome shotgun (WGS) entry which is preliminary data.</text>
</comment>
<dbReference type="Proteomes" id="UP000789901">
    <property type="component" value="Unassembled WGS sequence"/>
</dbReference>
<gene>
    <name evidence="1" type="ORF">GMARGA_LOCUS8138</name>
</gene>
<proteinExistence type="predicted"/>
<sequence>KLHSYLPNKQIKLAFETNLDHINSKHNEINPFDLNLYIQQHNLQVSLSRTPFSILNSNNLEENTYALSDDIYAKMQLAKDNIPK</sequence>